<evidence type="ECO:0000313" key="3">
    <source>
        <dbReference type="Proteomes" id="UP000182498"/>
    </source>
</evidence>
<protein>
    <submittedName>
        <fullName evidence="2">Putative NADH-flavin reductase</fullName>
    </submittedName>
</protein>
<dbReference type="SUPFAM" id="SSF51735">
    <property type="entry name" value="NAD(P)-binding Rossmann-fold domains"/>
    <property type="match status" value="1"/>
</dbReference>
<accession>A0A0X8XUU1</accession>
<gene>
    <name evidence="2" type="ORF">CVAR292_00490</name>
</gene>
<dbReference type="Gene3D" id="3.40.50.720">
    <property type="entry name" value="NAD(P)-binding Rossmann-like Domain"/>
    <property type="match status" value="1"/>
</dbReference>
<dbReference type="InterPro" id="IPR036291">
    <property type="entry name" value="NAD(P)-bd_dom_sf"/>
</dbReference>
<dbReference type="InterPro" id="IPR051606">
    <property type="entry name" value="Polyketide_Oxido-like"/>
</dbReference>
<proteinExistence type="predicted"/>
<reference evidence="3" key="1">
    <citation type="submission" date="2015-11" db="EMBL/GenBank/DDBJ databases">
        <authorList>
            <person name="Dugat-Bony E."/>
        </authorList>
    </citation>
    <scope>NUCLEOTIDE SEQUENCE [LARGE SCALE GENOMIC DNA]</scope>
    <source>
        <strain evidence="3">Mu292</strain>
    </source>
</reference>
<dbReference type="RefSeq" id="WP_073883484.1">
    <property type="nucleotide sequence ID" value="NZ_FAUH01000002.1"/>
</dbReference>
<dbReference type="InterPro" id="IPR016040">
    <property type="entry name" value="NAD(P)-bd_dom"/>
</dbReference>
<evidence type="ECO:0000313" key="2">
    <source>
        <dbReference type="EMBL" id="CUU65174.1"/>
    </source>
</evidence>
<dbReference type="GO" id="GO:0016646">
    <property type="term" value="F:oxidoreductase activity, acting on the CH-NH group of donors, NAD or NADP as acceptor"/>
    <property type="evidence" value="ECO:0007669"/>
    <property type="project" value="TreeGrafter"/>
</dbReference>
<keyword evidence="3" id="KW-1185">Reference proteome</keyword>
<organism evidence="2 3">
    <name type="scientific">Corynebacterium variabile</name>
    <dbReference type="NCBI Taxonomy" id="1727"/>
    <lineage>
        <taxon>Bacteria</taxon>
        <taxon>Bacillati</taxon>
        <taxon>Actinomycetota</taxon>
        <taxon>Actinomycetes</taxon>
        <taxon>Mycobacteriales</taxon>
        <taxon>Corynebacteriaceae</taxon>
        <taxon>Corynebacterium</taxon>
    </lineage>
</organism>
<dbReference type="EMBL" id="FAUH01000002">
    <property type="protein sequence ID" value="CUU65174.1"/>
    <property type="molecule type" value="Genomic_DNA"/>
</dbReference>
<evidence type="ECO:0000259" key="1">
    <source>
        <dbReference type="Pfam" id="PF13460"/>
    </source>
</evidence>
<feature type="domain" description="NAD(P)-binding" evidence="1">
    <location>
        <begin position="8"/>
        <end position="198"/>
    </location>
</feature>
<name>A0A0X8XUU1_9CORY</name>
<dbReference type="OrthoDB" id="3191258at2"/>
<dbReference type="PANTHER" id="PTHR43355">
    <property type="entry name" value="FLAVIN REDUCTASE (NADPH)"/>
    <property type="match status" value="1"/>
</dbReference>
<dbReference type="PANTHER" id="PTHR43355:SF2">
    <property type="entry name" value="FLAVIN REDUCTASE (NADPH)"/>
    <property type="match status" value="1"/>
</dbReference>
<dbReference type="AlphaFoldDB" id="A0A0X8XUU1"/>
<dbReference type="Proteomes" id="UP000182498">
    <property type="component" value="Unassembled WGS sequence"/>
</dbReference>
<sequence>MSTITVYGSTGMVGSAITAEAASRGFAVTGVTRKSPAVVKDAVEGVTYVTGEISDTADVVAKAAATDILVLSVPGARDGSSVQPIIDAHTALIPALAEANVTARIFIIGGAGATETPDGTQLKDTPDFPAAYKAEADSFAEILDLWRAAPEGLDWTMLAPAPEIAPGEASASYNLGDDQPAGDFVSAGTFAKAAVDELGTPAHRRARFTVANA</sequence>
<dbReference type="Pfam" id="PF13460">
    <property type="entry name" value="NAD_binding_10"/>
    <property type="match status" value="1"/>
</dbReference>